<evidence type="ECO:0000256" key="2">
    <source>
        <dbReference type="SAM" id="SignalP"/>
    </source>
</evidence>
<dbReference type="Proteomes" id="UP000023758">
    <property type="component" value="Unassembled WGS sequence"/>
</dbReference>
<accession>A0A022WG07</accession>
<organism evidence="3">
    <name type="scientific">Trichophyton rubrum CBS 288.86</name>
    <dbReference type="NCBI Taxonomy" id="1215330"/>
    <lineage>
        <taxon>Eukaryota</taxon>
        <taxon>Fungi</taxon>
        <taxon>Dikarya</taxon>
        <taxon>Ascomycota</taxon>
        <taxon>Pezizomycotina</taxon>
        <taxon>Eurotiomycetes</taxon>
        <taxon>Eurotiomycetidae</taxon>
        <taxon>Onygenales</taxon>
        <taxon>Arthrodermataceae</taxon>
        <taxon>Trichophyton</taxon>
    </lineage>
</organism>
<feature type="signal peptide" evidence="2">
    <location>
        <begin position="1"/>
        <end position="20"/>
    </location>
</feature>
<feature type="compositionally biased region" description="Polar residues" evidence="1">
    <location>
        <begin position="54"/>
        <end position="72"/>
    </location>
</feature>
<sequence length="218" mass="24587">MLSLMVCDSFSFLHIMAAFCLNLCSRPVTELCRTPWPGKQELGRQPYSSPPLMTRSQSHESLNGSRDSTVSHPQPVHPSVAQTSPSNDDYFDRYFDPDFASTRPEPHDHVSAKADGRMPSPSREPPQATHEAYLGHPMEVRIPTQDRHSGANQPDAVASAQSVPRPTWNIFPRAQYDRKGGGGLAASPYVEVSSYFEFDTQENWWDKWPDMMSFWKTS</sequence>
<feature type="compositionally biased region" description="Basic and acidic residues" evidence="1">
    <location>
        <begin position="104"/>
        <end position="116"/>
    </location>
</feature>
<evidence type="ECO:0000256" key="1">
    <source>
        <dbReference type="SAM" id="MobiDB-lite"/>
    </source>
</evidence>
<gene>
    <name evidence="3" type="ORF">H103_00415</name>
</gene>
<feature type="chain" id="PRO_5001508322" evidence="2">
    <location>
        <begin position="21"/>
        <end position="218"/>
    </location>
</feature>
<dbReference type="HOGENOM" id="CLU_1332774_0_0_1"/>
<evidence type="ECO:0000313" key="3">
    <source>
        <dbReference type="EMBL" id="EZF57307.1"/>
    </source>
</evidence>
<feature type="region of interest" description="Disordered" evidence="1">
    <location>
        <begin position="34"/>
        <end position="129"/>
    </location>
</feature>
<proteinExistence type="predicted"/>
<reference evidence="3" key="1">
    <citation type="submission" date="2014-02" db="EMBL/GenBank/DDBJ databases">
        <title>The Genome Sequence of Trichophyton rubrum (morphotype fischeri) CBS 288.86.</title>
        <authorList>
            <consortium name="The Broad Institute Genomics Platform"/>
            <person name="Cuomo C.A."/>
            <person name="White T.C."/>
            <person name="Graser Y."/>
            <person name="Martinez-Rossi N."/>
            <person name="Heitman J."/>
            <person name="Young S.K."/>
            <person name="Zeng Q."/>
            <person name="Gargeya S."/>
            <person name="Abouelleil A."/>
            <person name="Alvarado L."/>
            <person name="Chapman S.B."/>
            <person name="Gainer-Dewar J."/>
            <person name="Goldberg J."/>
            <person name="Griggs A."/>
            <person name="Gujja S."/>
            <person name="Hansen M."/>
            <person name="Howarth C."/>
            <person name="Imamovic A."/>
            <person name="Larimer J."/>
            <person name="Martinez D."/>
            <person name="Murphy C."/>
            <person name="Pearson M.D."/>
            <person name="Persinoti G."/>
            <person name="Poon T."/>
            <person name="Priest M."/>
            <person name="Roberts A.D."/>
            <person name="Saif S."/>
            <person name="Shea T.D."/>
            <person name="Sykes S.N."/>
            <person name="Wortman J."/>
            <person name="Nusbaum C."/>
            <person name="Birren B."/>
        </authorList>
    </citation>
    <scope>NUCLEOTIDE SEQUENCE [LARGE SCALE GENOMIC DNA]</scope>
    <source>
        <strain evidence="3">CBS 288.86</strain>
    </source>
</reference>
<dbReference type="EMBL" id="KK207691">
    <property type="protein sequence ID" value="EZF57307.1"/>
    <property type="molecule type" value="Genomic_DNA"/>
</dbReference>
<protein>
    <submittedName>
        <fullName evidence="3">Uncharacterized protein</fullName>
    </submittedName>
</protein>
<keyword evidence="2" id="KW-0732">Signal</keyword>
<name>A0A022WG07_TRIRU</name>
<dbReference type="AlphaFoldDB" id="A0A022WG07"/>
<dbReference type="OrthoDB" id="10604757at2759"/>